<protein>
    <submittedName>
        <fullName evidence="1">Uncharacterized protein</fullName>
    </submittedName>
</protein>
<proteinExistence type="predicted"/>
<dbReference type="Proteomes" id="UP000023152">
    <property type="component" value="Unassembled WGS sequence"/>
</dbReference>
<accession>X6NUC8</accession>
<evidence type="ECO:0000313" key="1">
    <source>
        <dbReference type="EMBL" id="ETO29895.1"/>
    </source>
</evidence>
<keyword evidence="2" id="KW-1185">Reference proteome</keyword>
<comment type="caution">
    <text evidence="1">The sequence shown here is derived from an EMBL/GenBank/DDBJ whole genome shotgun (WGS) entry which is preliminary data.</text>
</comment>
<evidence type="ECO:0000313" key="2">
    <source>
        <dbReference type="Proteomes" id="UP000023152"/>
    </source>
</evidence>
<name>X6NUC8_RETFI</name>
<reference evidence="1 2" key="1">
    <citation type="journal article" date="2013" name="Curr. Biol.">
        <title>The Genome of the Foraminiferan Reticulomyxa filosa.</title>
        <authorList>
            <person name="Glockner G."/>
            <person name="Hulsmann N."/>
            <person name="Schleicher M."/>
            <person name="Noegel A.A."/>
            <person name="Eichinger L."/>
            <person name="Gallinger C."/>
            <person name="Pawlowski J."/>
            <person name="Sierra R."/>
            <person name="Euteneuer U."/>
            <person name="Pillet L."/>
            <person name="Moustafa A."/>
            <person name="Platzer M."/>
            <person name="Groth M."/>
            <person name="Szafranski K."/>
            <person name="Schliwa M."/>
        </authorList>
    </citation>
    <scope>NUCLEOTIDE SEQUENCE [LARGE SCALE GENOMIC DNA]</scope>
</reference>
<gene>
    <name evidence="1" type="ORF">RFI_07224</name>
</gene>
<sequence length="106" mass="12164">MNERQMKEENTTLRLVLSQVQSTFVEGLGEVTQLLSEWRQELKEEFLIALNTKMTNTQEKIKLIITADPTVSQAKFGQCFDFFVIAKESKIKRNGINLIESNGQII</sequence>
<dbReference type="EMBL" id="ASPP01005780">
    <property type="protein sequence ID" value="ETO29895.1"/>
    <property type="molecule type" value="Genomic_DNA"/>
</dbReference>
<organism evidence="1 2">
    <name type="scientific">Reticulomyxa filosa</name>
    <dbReference type="NCBI Taxonomy" id="46433"/>
    <lineage>
        <taxon>Eukaryota</taxon>
        <taxon>Sar</taxon>
        <taxon>Rhizaria</taxon>
        <taxon>Retaria</taxon>
        <taxon>Foraminifera</taxon>
        <taxon>Monothalamids</taxon>
        <taxon>Reticulomyxidae</taxon>
        <taxon>Reticulomyxa</taxon>
    </lineage>
</organism>
<dbReference type="AlphaFoldDB" id="X6NUC8"/>